<comment type="similarity">
    <text evidence="1">Belongs to the UPF0738 family.</text>
</comment>
<proteinExistence type="inferred from homology"/>
<gene>
    <name evidence="2" type="ORF">HNR31_001714</name>
</gene>
<evidence type="ECO:0000313" key="2">
    <source>
        <dbReference type="EMBL" id="MBA2874943.1"/>
    </source>
</evidence>
<dbReference type="RefSeq" id="WP_181555796.1">
    <property type="nucleotide sequence ID" value="NZ_CP064060.1"/>
</dbReference>
<sequence>MRKKLVIEHIEMHDQQLWLISTEPPFSLEGAKAKHYMLTDSDHLAFIYILEVNDEFVYVTIPQSLWKDLKAVLSGEFRVFLQSGTMRLELPQFKEELAYLLENIEGNANYGEEMEKAVKEIFLT</sequence>
<reference evidence="2 3" key="1">
    <citation type="submission" date="2020-07" db="EMBL/GenBank/DDBJ databases">
        <title>Genomic Encyclopedia of Type Strains, Phase IV (KMG-IV): sequencing the most valuable type-strain genomes for metagenomic binning, comparative biology and taxonomic classification.</title>
        <authorList>
            <person name="Goeker M."/>
        </authorList>
    </citation>
    <scope>NUCLEOTIDE SEQUENCE [LARGE SCALE GENOMIC DNA]</scope>
    <source>
        <strain evidence="2 3">DSM 15730</strain>
    </source>
</reference>
<dbReference type="Proteomes" id="UP000523087">
    <property type="component" value="Unassembled WGS sequence"/>
</dbReference>
<dbReference type="AlphaFoldDB" id="A0A7W0BYG5"/>
<organism evidence="2 3">
    <name type="scientific">Thermaerobacillus caldiproteolyticus</name>
    <dbReference type="NCBI Taxonomy" id="247480"/>
    <lineage>
        <taxon>Bacteria</taxon>
        <taxon>Bacillati</taxon>
        <taxon>Bacillota</taxon>
        <taxon>Bacilli</taxon>
        <taxon>Bacillales</taxon>
        <taxon>Anoxybacillaceae</taxon>
        <taxon>Thermaerobacillus</taxon>
    </lineage>
</organism>
<dbReference type="HAMAP" id="MF_01861">
    <property type="entry name" value="UPF0738"/>
    <property type="match status" value="1"/>
</dbReference>
<comment type="caution">
    <text evidence="2">The sequence shown here is derived from an EMBL/GenBank/DDBJ whole genome shotgun (WGS) entry which is preliminary data.</text>
</comment>
<dbReference type="InterPro" id="IPR020908">
    <property type="entry name" value="UPF0738"/>
</dbReference>
<evidence type="ECO:0000256" key="1">
    <source>
        <dbReference type="HAMAP-Rule" id="MF_01861"/>
    </source>
</evidence>
<accession>A0A7W0BYG5</accession>
<keyword evidence="3" id="KW-1185">Reference proteome</keyword>
<name>A0A7W0BYG5_9BACL</name>
<dbReference type="Pfam" id="PF19785">
    <property type="entry name" value="UPF0738"/>
    <property type="match status" value="1"/>
</dbReference>
<evidence type="ECO:0000313" key="3">
    <source>
        <dbReference type="Proteomes" id="UP000523087"/>
    </source>
</evidence>
<dbReference type="EMBL" id="JACDUT010000004">
    <property type="protein sequence ID" value="MBA2874943.1"/>
    <property type="molecule type" value="Genomic_DNA"/>
</dbReference>
<protein>
    <recommendedName>
        <fullName evidence="1">UPF0738 protein HNR31_001714</fullName>
    </recommendedName>
</protein>